<dbReference type="InterPro" id="IPR048466">
    <property type="entry name" value="DNA_pol3_delta-like_C"/>
</dbReference>
<dbReference type="Gene3D" id="1.10.8.60">
    <property type="match status" value="1"/>
</dbReference>
<evidence type="ECO:0000256" key="7">
    <source>
        <dbReference type="ARBA" id="ARBA00034754"/>
    </source>
</evidence>
<accession>A0A1F4TQL5</accession>
<evidence type="ECO:0000256" key="5">
    <source>
        <dbReference type="ARBA" id="ARBA00022705"/>
    </source>
</evidence>
<keyword evidence="6" id="KW-0239">DNA-directed DNA polymerase</keyword>
<sequence>MAKQLLLFYGDEEFLIQEKVNELKRKVDNPDLNVELIDSESISLEDIINALQTAPLLFGERLLIIKNLDLKQKTWEALIPSLESLALGTTVIFWAASMDKRSKFFKAVDKIGDVYEFRAFADWEQDQVISWIIKIGKTLDKNIERSAAAQLQEICGNNLRKLDSEINKIVTYVGERKSIKSEDVLILASPGEKSVFVLSDALTRKDLKAALSAFRILYNNKVDFFQLIGLLATNYRTMLQIKTFPKTNVTAGTIAQAIGSSPYFVKKCQAKAAGFTASELKDNLELLLQADLALKSGHSQLATFELLLTNLCLPEKKHLVNKHAR</sequence>
<name>A0A1F4TQL5_UNCSA</name>
<keyword evidence="5" id="KW-0235">DNA replication</keyword>
<dbReference type="SUPFAM" id="SSF48019">
    <property type="entry name" value="post-AAA+ oligomerization domain-like"/>
    <property type="match status" value="1"/>
</dbReference>
<dbReference type="SUPFAM" id="SSF52540">
    <property type="entry name" value="P-loop containing nucleoside triphosphate hydrolases"/>
    <property type="match status" value="1"/>
</dbReference>
<organism evidence="11 12">
    <name type="scientific">candidate division WOR-1 bacterium RIFOXYC2_FULL_41_25</name>
    <dbReference type="NCBI Taxonomy" id="1802586"/>
    <lineage>
        <taxon>Bacteria</taxon>
        <taxon>Bacillati</taxon>
        <taxon>Saganbacteria</taxon>
    </lineage>
</organism>
<evidence type="ECO:0000256" key="2">
    <source>
        <dbReference type="ARBA" id="ARBA00017703"/>
    </source>
</evidence>
<feature type="domain" description="DNA polymerase III delta subunit-like C-terminal" evidence="10">
    <location>
        <begin position="192"/>
        <end position="310"/>
    </location>
</feature>
<proteinExistence type="inferred from homology"/>
<dbReference type="InterPro" id="IPR027417">
    <property type="entry name" value="P-loop_NTPase"/>
</dbReference>
<evidence type="ECO:0000256" key="1">
    <source>
        <dbReference type="ARBA" id="ARBA00012417"/>
    </source>
</evidence>
<dbReference type="GO" id="GO:0003677">
    <property type="term" value="F:DNA binding"/>
    <property type="evidence" value="ECO:0007669"/>
    <property type="project" value="InterPro"/>
</dbReference>
<comment type="catalytic activity">
    <reaction evidence="8">
        <text>DNA(n) + a 2'-deoxyribonucleoside 5'-triphosphate = DNA(n+1) + diphosphate</text>
        <dbReference type="Rhea" id="RHEA:22508"/>
        <dbReference type="Rhea" id="RHEA-COMP:17339"/>
        <dbReference type="Rhea" id="RHEA-COMP:17340"/>
        <dbReference type="ChEBI" id="CHEBI:33019"/>
        <dbReference type="ChEBI" id="CHEBI:61560"/>
        <dbReference type="ChEBI" id="CHEBI:173112"/>
        <dbReference type="EC" id="2.7.7.7"/>
    </reaction>
</comment>
<dbReference type="Gene3D" id="3.40.50.300">
    <property type="entry name" value="P-loop containing nucleotide triphosphate hydrolases"/>
    <property type="match status" value="1"/>
</dbReference>
<dbReference type="GO" id="GO:0006261">
    <property type="term" value="P:DNA-templated DNA replication"/>
    <property type="evidence" value="ECO:0007669"/>
    <property type="project" value="TreeGrafter"/>
</dbReference>
<gene>
    <name evidence="11" type="ORF">A2462_07830</name>
</gene>
<dbReference type="InterPro" id="IPR010372">
    <property type="entry name" value="DNA_pol3_delta_N"/>
</dbReference>
<dbReference type="NCBIfam" id="TIGR01128">
    <property type="entry name" value="holA"/>
    <property type="match status" value="1"/>
</dbReference>
<dbReference type="GO" id="GO:0003887">
    <property type="term" value="F:DNA-directed DNA polymerase activity"/>
    <property type="evidence" value="ECO:0007669"/>
    <property type="project" value="UniProtKB-KW"/>
</dbReference>
<dbReference type="Proteomes" id="UP000177309">
    <property type="component" value="Unassembled WGS sequence"/>
</dbReference>
<evidence type="ECO:0000256" key="8">
    <source>
        <dbReference type="ARBA" id="ARBA00049244"/>
    </source>
</evidence>
<evidence type="ECO:0000313" key="11">
    <source>
        <dbReference type="EMBL" id="OGC34353.1"/>
    </source>
</evidence>
<comment type="similarity">
    <text evidence="7">Belongs to the DNA polymerase HolA subunit family.</text>
</comment>
<evidence type="ECO:0000256" key="3">
    <source>
        <dbReference type="ARBA" id="ARBA00022679"/>
    </source>
</evidence>
<protein>
    <recommendedName>
        <fullName evidence="2">DNA polymerase III subunit delta</fullName>
        <ecNumber evidence="1">2.7.7.7</ecNumber>
    </recommendedName>
</protein>
<dbReference type="AlphaFoldDB" id="A0A1F4TQL5"/>
<dbReference type="PANTHER" id="PTHR34388">
    <property type="entry name" value="DNA POLYMERASE III SUBUNIT DELTA"/>
    <property type="match status" value="1"/>
</dbReference>
<comment type="caution">
    <text evidence="11">The sequence shown here is derived from an EMBL/GenBank/DDBJ whole genome shotgun (WGS) entry which is preliminary data.</text>
</comment>
<keyword evidence="3" id="KW-0808">Transferase</keyword>
<evidence type="ECO:0000256" key="4">
    <source>
        <dbReference type="ARBA" id="ARBA00022695"/>
    </source>
</evidence>
<dbReference type="InterPro" id="IPR005790">
    <property type="entry name" value="DNA_polIII_delta"/>
</dbReference>
<dbReference type="EMBL" id="MEUI01000019">
    <property type="protein sequence ID" value="OGC34353.1"/>
    <property type="molecule type" value="Genomic_DNA"/>
</dbReference>
<dbReference type="EC" id="2.7.7.7" evidence="1"/>
<dbReference type="PANTHER" id="PTHR34388:SF1">
    <property type="entry name" value="DNA POLYMERASE III SUBUNIT DELTA"/>
    <property type="match status" value="1"/>
</dbReference>
<feature type="domain" description="DNA polymerase III delta N-terminal" evidence="9">
    <location>
        <begin position="7"/>
        <end position="110"/>
    </location>
</feature>
<dbReference type="Pfam" id="PF06144">
    <property type="entry name" value="DNA_pol3_delta"/>
    <property type="match status" value="1"/>
</dbReference>
<dbReference type="GO" id="GO:0009360">
    <property type="term" value="C:DNA polymerase III complex"/>
    <property type="evidence" value="ECO:0007669"/>
    <property type="project" value="InterPro"/>
</dbReference>
<evidence type="ECO:0000256" key="6">
    <source>
        <dbReference type="ARBA" id="ARBA00022932"/>
    </source>
</evidence>
<keyword evidence="4" id="KW-0548">Nucleotidyltransferase</keyword>
<evidence type="ECO:0000313" key="12">
    <source>
        <dbReference type="Proteomes" id="UP000177309"/>
    </source>
</evidence>
<dbReference type="Gene3D" id="1.20.272.10">
    <property type="match status" value="1"/>
</dbReference>
<evidence type="ECO:0000259" key="9">
    <source>
        <dbReference type="Pfam" id="PF06144"/>
    </source>
</evidence>
<dbReference type="InterPro" id="IPR008921">
    <property type="entry name" value="DNA_pol3_clamp-load_cplx_C"/>
</dbReference>
<dbReference type="Pfam" id="PF21694">
    <property type="entry name" value="DNA_pol3_delta_C"/>
    <property type="match status" value="1"/>
</dbReference>
<reference evidence="11 12" key="1">
    <citation type="journal article" date="2016" name="Nat. Commun.">
        <title>Thousands of microbial genomes shed light on interconnected biogeochemical processes in an aquifer system.</title>
        <authorList>
            <person name="Anantharaman K."/>
            <person name="Brown C.T."/>
            <person name="Hug L.A."/>
            <person name="Sharon I."/>
            <person name="Castelle C.J."/>
            <person name="Probst A.J."/>
            <person name="Thomas B.C."/>
            <person name="Singh A."/>
            <person name="Wilkins M.J."/>
            <person name="Karaoz U."/>
            <person name="Brodie E.L."/>
            <person name="Williams K.H."/>
            <person name="Hubbard S.S."/>
            <person name="Banfield J.F."/>
        </authorList>
    </citation>
    <scope>NUCLEOTIDE SEQUENCE [LARGE SCALE GENOMIC DNA]</scope>
</reference>
<evidence type="ECO:0000259" key="10">
    <source>
        <dbReference type="Pfam" id="PF21694"/>
    </source>
</evidence>